<accession>A0A8X7SGK4</accession>
<gene>
    <name evidence="1" type="ORF">Bca52824_025646</name>
</gene>
<name>A0A8X7SGK4_BRACI</name>
<evidence type="ECO:0000313" key="2">
    <source>
        <dbReference type="Proteomes" id="UP000886595"/>
    </source>
</evidence>
<protein>
    <submittedName>
        <fullName evidence="1">Uncharacterized protein</fullName>
    </submittedName>
</protein>
<sequence length="175" mass="19867">MKRLMILLFLQKSVIHRSIPAIDEIMKNSLEGHRRSVFEENDNRGFIVTSLTGPGKTSCGCYRPRELSSFHKINTLTFGDYFPGIVNPLDRNLTFPESPVESRHTHTYCYLSIFHQGCTHISLDTQFNQIRSATIQSMRILLRSLSNEGSATAIAEDETSGRYTNVYKSNFGVKT</sequence>
<dbReference type="Proteomes" id="UP000886595">
    <property type="component" value="Unassembled WGS sequence"/>
</dbReference>
<dbReference type="EMBL" id="JAAMPC010000006">
    <property type="protein sequence ID" value="KAG2305898.1"/>
    <property type="molecule type" value="Genomic_DNA"/>
</dbReference>
<dbReference type="AlphaFoldDB" id="A0A8X7SGK4"/>
<organism evidence="1 2">
    <name type="scientific">Brassica carinata</name>
    <name type="common">Ethiopian mustard</name>
    <name type="synonym">Abyssinian cabbage</name>
    <dbReference type="NCBI Taxonomy" id="52824"/>
    <lineage>
        <taxon>Eukaryota</taxon>
        <taxon>Viridiplantae</taxon>
        <taxon>Streptophyta</taxon>
        <taxon>Embryophyta</taxon>
        <taxon>Tracheophyta</taxon>
        <taxon>Spermatophyta</taxon>
        <taxon>Magnoliopsida</taxon>
        <taxon>eudicotyledons</taxon>
        <taxon>Gunneridae</taxon>
        <taxon>Pentapetalae</taxon>
        <taxon>rosids</taxon>
        <taxon>malvids</taxon>
        <taxon>Brassicales</taxon>
        <taxon>Brassicaceae</taxon>
        <taxon>Brassiceae</taxon>
        <taxon>Brassica</taxon>
    </lineage>
</organism>
<proteinExistence type="predicted"/>
<comment type="caution">
    <text evidence="1">The sequence shown here is derived from an EMBL/GenBank/DDBJ whole genome shotgun (WGS) entry which is preliminary data.</text>
</comment>
<evidence type="ECO:0000313" key="1">
    <source>
        <dbReference type="EMBL" id="KAG2305898.1"/>
    </source>
</evidence>
<reference evidence="1 2" key="1">
    <citation type="submission" date="2020-02" db="EMBL/GenBank/DDBJ databases">
        <authorList>
            <person name="Ma Q."/>
            <person name="Huang Y."/>
            <person name="Song X."/>
            <person name="Pei D."/>
        </authorList>
    </citation>
    <scope>NUCLEOTIDE SEQUENCE [LARGE SCALE GENOMIC DNA]</scope>
    <source>
        <strain evidence="1">Sxm20200214</strain>
        <tissue evidence="1">Leaf</tissue>
    </source>
</reference>
<keyword evidence="2" id="KW-1185">Reference proteome</keyword>